<evidence type="ECO:0000313" key="2">
    <source>
        <dbReference type="Proteomes" id="UP001519535"/>
    </source>
</evidence>
<reference evidence="1 2" key="1">
    <citation type="submission" date="2021-05" db="EMBL/GenBank/DDBJ databases">
        <title>Mycobacterium acidophilum sp. nov., an extremely acid-tolerant member of the genus Mycobacterium.</title>
        <authorList>
            <person name="Xia J."/>
        </authorList>
    </citation>
    <scope>NUCLEOTIDE SEQUENCE [LARGE SCALE GENOMIC DNA]</scope>
    <source>
        <strain evidence="1 2">M1</strain>
    </source>
</reference>
<dbReference type="SUPFAM" id="SSF46785">
    <property type="entry name" value="Winged helix' DNA-binding domain"/>
    <property type="match status" value="1"/>
</dbReference>
<dbReference type="Gene3D" id="1.10.10.10">
    <property type="entry name" value="Winged helix-like DNA-binding domain superfamily/Winged helix DNA-binding domain"/>
    <property type="match status" value="1"/>
</dbReference>
<accession>A0ABS5RGK9</accession>
<comment type="caution">
    <text evidence="1">The sequence shown here is derived from an EMBL/GenBank/DDBJ whole genome shotgun (WGS) entry which is preliminary data.</text>
</comment>
<protein>
    <submittedName>
        <fullName evidence="1">Helix-turn-helix domain-containing protein</fullName>
    </submittedName>
</protein>
<organism evidence="1 2">
    <name type="scientific">Mycolicibacter acidiphilus</name>
    <dbReference type="NCBI Taxonomy" id="2835306"/>
    <lineage>
        <taxon>Bacteria</taxon>
        <taxon>Bacillati</taxon>
        <taxon>Actinomycetota</taxon>
        <taxon>Actinomycetes</taxon>
        <taxon>Mycobacteriales</taxon>
        <taxon>Mycobacteriaceae</taxon>
        <taxon>Mycolicibacter</taxon>
    </lineage>
</organism>
<name>A0ABS5RGK9_9MYCO</name>
<proteinExistence type="predicted"/>
<dbReference type="InterPro" id="IPR036388">
    <property type="entry name" value="WH-like_DNA-bd_sf"/>
</dbReference>
<evidence type="ECO:0000313" key="1">
    <source>
        <dbReference type="EMBL" id="MBS9532099.1"/>
    </source>
</evidence>
<dbReference type="InterPro" id="IPR036390">
    <property type="entry name" value="WH_DNA-bd_sf"/>
</dbReference>
<sequence>MSALDRNAAGIAALTDPVRRALYRMVAAAPEPVSRDQAADAVGIARHQAKFHLDKLEAEGLLESDYARLTGRSGPGAGRTAKRYRRAPVDIEVSVPPRTYRLASQLMADAIAEAAISGAPVAEVLNRTAREFGIGVGQAAAGNHPAGDPAAALGLLTDALDGYGYEPQRRGDEVQLTNCPFHAVAQAQPELACAMSHALISGAAQALAPHCPQAQLDPAPGRCCVVLSSAPD</sequence>
<dbReference type="Proteomes" id="UP001519535">
    <property type="component" value="Unassembled WGS sequence"/>
</dbReference>
<dbReference type="Pfam" id="PF12840">
    <property type="entry name" value="HTH_20"/>
    <property type="match status" value="1"/>
</dbReference>
<gene>
    <name evidence="1" type="ORF">KIH27_00690</name>
</gene>
<dbReference type="EMBL" id="JAHCLR010000001">
    <property type="protein sequence ID" value="MBS9532099.1"/>
    <property type="molecule type" value="Genomic_DNA"/>
</dbReference>
<keyword evidence="2" id="KW-1185">Reference proteome</keyword>